<dbReference type="SUPFAM" id="SSF56349">
    <property type="entry name" value="DNA breaking-rejoining enzymes"/>
    <property type="match status" value="1"/>
</dbReference>
<dbReference type="InterPro" id="IPR014711">
    <property type="entry name" value="TopoI_cat_a-hlx-sub_euk"/>
</dbReference>
<reference evidence="2" key="1">
    <citation type="journal article" date="2021" name="Proc. Natl. Acad. Sci. U.S.A.">
        <title>A Catalog of Tens of Thousands of Viruses from Human Metagenomes Reveals Hidden Associations with Chronic Diseases.</title>
        <authorList>
            <person name="Tisza M.J."/>
            <person name="Buck C.B."/>
        </authorList>
    </citation>
    <scope>NUCLEOTIDE SEQUENCE</scope>
    <source>
        <strain evidence="2">Ctshb19</strain>
    </source>
</reference>
<dbReference type="GO" id="GO:0003917">
    <property type="term" value="F:DNA topoisomerase type I (single strand cut, ATP-independent) activity"/>
    <property type="evidence" value="ECO:0007669"/>
    <property type="project" value="InterPro"/>
</dbReference>
<dbReference type="PROSITE" id="PS52038">
    <property type="entry name" value="TOPO_IB_2"/>
    <property type="match status" value="1"/>
</dbReference>
<accession>A0A8S5UFW8</accession>
<dbReference type="Gene3D" id="3.90.15.10">
    <property type="entry name" value="Topoisomerase I, Chain A, domain 3"/>
    <property type="match status" value="1"/>
</dbReference>
<evidence type="ECO:0000313" key="2">
    <source>
        <dbReference type="EMBL" id="DAF93385.1"/>
    </source>
</evidence>
<dbReference type="GO" id="GO:0003677">
    <property type="term" value="F:DNA binding"/>
    <property type="evidence" value="ECO:0007669"/>
    <property type="project" value="InterPro"/>
</dbReference>
<evidence type="ECO:0000259" key="1">
    <source>
        <dbReference type="Pfam" id="PF01028"/>
    </source>
</evidence>
<name>A0A8S5UFW8_9CAUD</name>
<proteinExistence type="predicted"/>
<dbReference type="InterPro" id="IPR011010">
    <property type="entry name" value="DNA_brk_join_enz"/>
</dbReference>
<sequence>MELTIAASTPAPPGSVDAFLKLLIALYKAPEYDYGTNFCQKLKKWNEQAQPFLEQYAIKRTFTKTLTLLCDGVDTSDDKYSLIVNGCFDALKKKKKSFDKNTSLSKQQLAFLTDIRLARNQSAAATKRLMQNAGYFKDSHISKMFLHEDEHTETDAQASLYQRLEDHVKKYGKVKGNVMPETVLAKWREKAKELGANLQEHQDYLDMRRQRKAIADKAVANIIRASGQHTLDVEAIREQMENIQHDIPAWFVGQLDDKGNYYTSDGLQLLNKPIGTGSMNKNYTPGSTVYYCQYQAPFAQSTTNVYTIAARTEGRVQSFGVVQGMLPDLQKYVKKWLPDLAKGPGTLRGVAAAVCEIVYQTSARIGSTRGNTAGETTYGISTLLRRHILFNDQRAIFKYLGKKAGPQKHVIKFDDQRTQMLHGAMDEFLHELKPKDYVFTFRGKPLSNSQVNGYLRELGFPEGFTIHKMRKIKGTMMAKALMDKCPFGARTSEATVNKWIETQCLKIGKELGHLAGDKITATTAIANYIDPSVFLPVFEKTNTRPNSKIQKAIDLATKSDE</sequence>
<dbReference type="Pfam" id="PF01028">
    <property type="entry name" value="Topoisom_I"/>
    <property type="match status" value="1"/>
</dbReference>
<dbReference type="GO" id="GO:0006265">
    <property type="term" value="P:DNA topological change"/>
    <property type="evidence" value="ECO:0007669"/>
    <property type="project" value="InterPro"/>
</dbReference>
<dbReference type="EMBL" id="BK016086">
    <property type="protein sequence ID" value="DAF93385.1"/>
    <property type="molecule type" value="Genomic_DNA"/>
</dbReference>
<feature type="domain" description="DNA topoisomerase I catalytic core eukaryotic-type" evidence="1">
    <location>
        <begin position="349"/>
        <end position="490"/>
    </location>
</feature>
<organism evidence="2">
    <name type="scientific">Myoviridae sp. ctshb19</name>
    <dbReference type="NCBI Taxonomy" id="2825194"/>
    <lineage>
        <taxon>Viruses</taxon>
        <taxon>Duplodnaviria</taxon>
        <taxon>Heunggongvirae</taxon>
        <taxon>Uroviricota</taxon>
        <taxon>Caudoviricetes</taxon>
    </lineage>
</organism>
<protein>
    <recommendedName>
        <fullName evidence="1">DNA topoisomerase I catalytic core eukaryotic-type domain-containing protein</fullName>
    </recommendedName>
</protein>
<dbReference type="Gene3D" id="1.10.132.120">
    <property type="match status" value="1"/>
</dbReference>
<dbReference type="InterPro" id="IPR013500">
    <property type="entry name" value="TopoI_cat_euk"/>
</dbReference>